<protein>
    <submittedName>
        <fullName evidence="1">Uncharacterized protein</fullName>
    </submittedName>
</protein>
<gene>
    <name evidence="1" type="ORF">ADUPG1_008844</name>
</gene>
<dbReference type="Proteomes" id="UP001057375">
    <property type="component" value="Unassembled WGS sequence"/>
</dbReference>
<comment type="caution">
    <text evidence="1">The sequence shown here is derived from an EMBL/GenBank/DDBJ whole genome shotgun (WGS) entry which is preliminary data.</text>
</comment>
<reference evidence="1" key="1">
    <citation type="submission" date="2022-03" db="EMBL/GenBank/DDBJ databases">
        <title>Draft genome sequence of Aduncisulcus paluster, a free-living microaerophilic Fornicata.</title>
        <authorList>
            <person name="Yuyama I."/>
            <person name="Kume K."/>
            <person name="Tamura T."/>
            <person name="Inagaki Y."/>
            <person name="Hashimoto T."/>
        </authorList>
    </citation>
    <scope>NUCLEOTIDE SEQUENCE</scope>
    <source>
        <strain evidence="1">NY0171</strain>
    </source>
</reference>
<accession>A0ABQ5KUR2</accession>
<evidence type="ECO:0000313" key="2">
    <source>
        <dbReference type="Proteomes" id="UP001057375"/>
    </source>
</evidence>
<proteinExistence type="predicted"/>
<dbReference type="EMBL" id="BQXS01011058">
    <property type="protein sequence ID" value="GKT35751.1"/>
    <property type="molecule type" value="Genomic_DNA"/>
</dbReference>
<evidence type="ECO:0000313" key="1">
    <source>
        <dbReference type="EMBL" id="GKT35751.1"/>
    </source>
</evidence>
<keyword evidence="2" id="KW-1185">Reference proteome</keyword>
<organism evidence="1 2">
    <name type="scientific">Aduncisulcus paluster</name>
    <dbReference type="NCBI Taxonomy" id="2918883"/>
    <lineage>
        <taxon>Eukaryota</taxon>
        <taxon>Metamonada</taxon>
        <taxon>Carpediemonas-like organisms</taxon>
        <taxon>Aduncisulcus</taxon>
    </lineage>
</organism>
<name>A0ABQ5KUR2_9EUKA</name>
<sequence>MLSAVPSILPHLSPKLDGSMEWCQERKRDFKTKFHPSFLKLCFDSSYSLYLSNCYPDLEKLGRLMEKVTAGSEAHKIYSDAREIILKIFLSYKSKTQIQEHQKELIFCSSSLSRFASAGIRLSDLEDMIYSILPHFSLILDSVENPVCIYNDFLNICECYLAYSAGCLVEVNWESFFLAIFSILKHFLTYGLENDLRSRFFSLFKFIASSGQVSTKSALLDLIKPHIIEFMKTYGHCDTIELLCFIMESSLEQGFVPIKSLSHEIRPLFYPIFTIVKEKCSQVPLLAGYFGQFLYDICFGSSPCQILEIYEKTKDILDYWTKAPKFVASLRGNNIPSWQYYISILSTVPFLVPSLSPKYDEAMNIYHDKAHSYDEPIFQQYNSNVCSFLFKNALQIVLRSFPMLSLIPKFEMQHFDDFDGYRISQHCLGMKIYGSLDDFDFQRARNINSCLTKKTPITIYNIFSGSTILPEHILQGIWKHGSKCYENDGKVETDVTTHSQQTVHSSLIKYTPPQHLLVKMTFTEERSMRQSMYDFIEQTGAGVEVLFDEQTHSFEGYNQYGWKEGMEIIVEEEEEENVHEEEIDR</sequence>